<dbReference type="AlphaFoldDB" id="A0A433D6G2"/>
<comment type="caution">
    <text evidence="2">The sequence shown here is derived from an EMBL/GenBank/DDBJ whole genome shotgun (WGS) entry which is preliminary data.</text>
</comment>
<protein>
    <submittedName>
        <fullName evidence="2">Uncharacterized protein</fullName>
    </submittedName>
</protein>
<feature type="region of interest" description="Disordered" evidence="1">
    <location>
        <begin position="21"/>
        <end position="62"/>
    </location>
</feature>
<dbReference type="EMBL" id="RBNI01005830">
    <property type="protein sequence ID" value="RUP46448.1"/>
    <property type="molecule type" value="Genomic_DNA"/>
</dbReference>
<evidence type="ECO:0000256" key="1">
    <source>
        <dbReference type="SAM" id="MobiDB-lite"/>
    </source>
</evidence>
<gene>
    <name evidence="2" type="ORF">BC936DRAFT_146947</name>
</gene>
<feature type="compositionally biased region" description="Basic and acidic residues" evidence="1">
    <location>
        <begin position="92"/>
        <end position="119"/>
    </location>
</feature>
<feature type="compositionally biased region" description="Low complexity" evidence="1">
    <location>
        <begin position="26"/>
        <end position="36"/>
    </location>
</feature>
<sequence>MFTSTSTFLLPSGLAIGVSKFDETTRPPSLSTTSPTHNDKVHPDHHHPAGPPTSVPRHHSGPWKGRLHNVQYFFRQSATDVIQKWDNLKKPLEMTEEHPDRLRQDRREQGGGHRVDRHGGRVGIAADFTEQ</sequence>
<dbReference type="Proteomes" id="UP000268093">
    <property type="component" value="Unassembled WGS sequence"/>
</dbReference>
<keyword evidence="3" id="KW-1185">Reference proteome</keyword>
<name>A0A433D6G2_9FUNG</name>
<feature type="region of interest" description="Disordered" evidence="1">
    <location>
        <begin position="92"/>
        <end position="131"/>
    </location>
</feature>
<reference evidence="2 3" key="1">
    <citation type="journal article" date="2018" name="New Phytol.">
        <title>Phylogenomics of Endogonaceae and evolution of mycorrhizas within Mucoromycota.</title>
        <authorList>
            <person name="Chang Y."/>
            <person name="Desiro A."/>
            <person name="Na H."/>
            <person name="Sandor L."/>
            <person name="Lipzen A."/>
            <person name="Clum A."/>
            <person name="Barry K."/>
            <person name="Grigoriev I.V."/>
            <person name="Martin F.M."/>
            <person name="Stajich J.E."/>
            <person name="Smith M.E."/>
            <person name="Bonito G."/>
            <person name="Spatafora J.W."/>
        </authorList>
    </citation>
    <scope>NUCLEOTIDE SEQUENCE [LARGE SCALE GENOMIC DNA]</scope>
    <source>
        <strain evidence="2 3">GMNB39</strain>
    </source>
</reference>
<evidence type="ECO:0000313" key="3">
    <source>
        <dbReference type="Proteomes" id="UP000268093"/>
    </source>
</evidence>
<organism evidence="2 3">
    <name type="scientific">Jimgerdemannia flammicorona</name>
    <dbReference type="NCBI Taxonomy" id="994334"/>
    <lineage>
        <taxon>Eukaryota</taxon>
        <taxon>Fungi</taxon>
        <taxon>Fungi incertae sedis</taxon>
        <taxon>Mucoromycota</taxon>
        <taxon>Mucoromycotina</taxon>
        <taxon>Endogonomycetes</taxon>
        <taxon>Endogonales</taxon>
        <taxon>Endogonaceae</taxon>
        <taxon>Jimgerdemannia</taxon>
    </lineage>
</organism>
<proteinExistence type="predicted"/>
<evidence type="ECO:0000313" key="2">
    <source>
        <dbReference type="EMBL" id="RUP46448.1"/>
    </source>
</evidence>
<accession>A0A433D6G2</accession>